<dbReference type="InterPro" id="IPR009019">
    <property type="entry name" value="KH_sf_prok-type"/>
</dbReference>
<dbReference type="InterPro" id="IPR004044">
    <property type="entry name" value="KH_dom_type_2"/>
</dbReference>
<keyword evidence="11" id="KW-1185">Reference proteome</keyword>
<organism evidence="10 11">
    <name type="scientific">Porphyridium purpureum</name>
    <name type="common">Red alga</name>
    <name type="synonym">Porphyridium cruentum</name>
    <dbReference type="NCBI Taxonomy" id="35688"/>
    <lineage>
        <taxon>Eukaryota</taxon>
        <taxon>Rhodophyta</taxon>
        <taxon>Bangiophyceae</taxon>
        <taxon>Porphyridiales</taxon>
        <taxon>Porphyridiaceae</taxon>
        <taxon>Porphyridium</taxon>
    </lineage>
</organism>
<dbReference type="HAMAP" id="MF_00367">
    <property type="entry name" value="GTPase_Era"/>
    <property type="match status" value="1"/>
</dbReference>
<dbReference type="GO" id="GO:0005829">
    <property type="term" value="C:cytosol"/>
    <property type="evidence" value="ECO:0007669"/>
    <property type="project" value="TreeGrafter"/>
</dbReference>
<evidence type="ECO:0000259" key="9">
    <source>
        <dbReference type="PROSITE" id="PS51713"/>
    </source>
</evidence>
<evidence type="ECO:0000256" key="7">
    <source>
        <dbReference type="RuleBase" id="RU003761"/>
    </source>
</evidence>
<evidence type="ECO:0000256" key="4">
    <source>
        <dbReference type="ARBA" id="ARBA00023134"/>
    </source>
</evidence>
<dbReference type="EMBL" id="VRMN01000007">
    <property type="protein sequence ID" value="KAA8493382.1"/>
    <property type="molecule type" value="Genomic_DNA"/>
</dbReference>
<accession>A0A5J4YRF5</accession>
<dbReference type="GO" id="GO:0000028">
    <property type="term" value="P:ribosomal small subunit assembly"/>
    <property type="evidence" value="ECO:0007669"/>
    <property type="project" value="TreeGrafter"/>
</dbReference>
<dbReference type="Gene3D" id="3.40.50.300">
    <property type="entry name" value="P-loop containing nucleotide triphosphate hydrolases"/>
    <property type="match status" value="1"/>
</dbReference>
<feature type="region of interest" description="G5" evidence="6">
    <location>
        <begin position="332"/>
        <end position="334"/>
    </location>
</feature>
<dbReference type="Pfam" id="PF07650">
    <property type="entry name" value="KH_2"/>
    <property type="match status" value="1"/>
</dbReference>
<dbReference type="NCBIfam" id="NF000908">
    <property type="entry name" value="PRK00089.1"/>
    <property type="match status" value="1"/>
</dbReference>
<dbReference type="InterPro" id="IPR005225">
    <property type="entry name" value="Small_GTP-bd"/>
</dbReference>
<dbReference type="PROSITE" id="PS50823">
    <property type="entry name" value="KH_TYPE_2"/>
    <property type="match status" value="1"/>
</dbReference>
<dbReference type="OMA" id="APHHANE"/>
<dbReference type="Gene3D" id="3.30.300.20">
    <property type="match status" value="1"/>
</dbReference>
<feature type="region of interest" description="G4" evidence="6">
    <location>
        <begin position="301"/>
        <end position="304"/>
    </location>
</feature>
<dbReference type="CDD" id="cd04163">
    <property type="entry name" value="Era"/>
    <property type="match status" value="1"/>
</dbReference>
<dbReference type="AlphaFoldDB" id="A0A5J4YRF5"/>
<feature type="region of interest" description="G3" evidence="6">
    <location>
        <begin position="200"/>
        <end position="203"/>
    </location>
</feature>
<protein>
    <submittedName>
        <fullName evidence="10">GTPase Era</fullName>
    </submittedName>
</protein>
<dbReference type="InterPro" id="IPR030388">
    <property type="entry name" value="G_ERA_dom"/>
</dbReference>
<dbReference type="SUPFAM" id="SSF52540">
    <property type="entry name" value="P-loop containing nucleoside triphosphate hydrolases"/>
    <property type="match status" value="1"/>
</dbReference>
<dbReference type="GO" id="GO:0043024">
    <property type="term" value="F:ribosomal small subunit binding"/>
    <property type="evidence" value="ECO:0007669"/>
    <property type="project" value="TreeGrafter"/>
</dbReference>
<evidence type="ECO:0000256" key="6">
    <source>
        <dbReference type="PROSITE-ProRule" id="PRU01050"/>
    </source>
</evidence>
<feature type="region of interest" description="G2" evidence="6">
    <location>
        <begin position="179"/>
        <end position="183"/>
    </location>
</feature>
<dbReference type="GO" id="GO:0005525">
    <property type="term" value="F:GTP binding"/>
    <property type="evidence" value="ECO:0007669"/>
    <property type="project" value="UniProtKB-UniRule"/>
</dbReference>
<keyword evidence="4 6" id="KW-0342">GTP-binding</keyword>
<proteinExistence type="inferred from homology"/>
<feature type="domain" description="Era-type G" evidence="9">
    <location>
        <begin position="145"/>
        <end position="353"/>
    </location>
</feature>
<evidence type="ECO:0000256" key="1">
    <source>
        <dbReference type="ARBA" id="ARBA00007921"/>
    </source>
</evidence>
<dbReference type="NCBIfam" id="TIGR00436">
    <property type="entry name" value="era"/>
    <property type="match status" value="1"/>
</dbReference>
<dbReference type="Pfam" id="PF01926">
    <property type="entry name" value="MMR_HSR1"/>
    <property type="match status" value="1"/>
</dbReference>
<dbReference type="SUPFAM" id="SSF54814">
    <property type="entry name" value="Prokaryotic type KH domain (KH-domain type II)"/>
    <property type="match status" value="1"/>
</dbReference>
<keyword evidence="3 5" id="KW-0694">RNA-binding</keyword>
<dbReference type="CDD" id="cd22534">
    <property type="entry name" value="KH-II_Era"/>
    <property type="match status" value="1"/>
</dbReference>
<sequence>MEAFLLGGDTVLLVHSGASSKAQATCVCAASRVQLGSMRRSVAWTRREERVTRHAGFRGPCDRARLTRTRLVLLDEEEISKSKAELANVGAASPMANLVAKDIAEQENTAMHQTSADSARTGQTPASVLENVGPAMEVDESRETRCGFVALLGPSNTGKSTLLNKILGQKIAIVSPKVQTTRCRVLGVFTKENTQIVFQDTPGVFDAQSRLDRAMVAAAWNSSSDADVIVVLVDCGLVARHLTTLQAQSVPELDLFDEAPHHANERREAPPVELTMYAKVFDSLRKRKSRVQQGRMVIVLNKVDLVSSEDFDKVKAHIEQIADGLEYRLFAVSALNGRNVKKLVAHLRQSIPEGPFLFPEDMPTDMPMRSIAAEVTREAILNCLHQEIPYSIAVETERFKEIKDGSYAITQNILVERQSQKLIVVGSGGSKIKAIGSAARKELEKILDNRVHLFLDVKVRKDWKNNAKFYETWGLSFDA</sequence>
<dbReference type="InterPro" id="IPR015946">
    <property type="entry name" value="KH_dom-like_a/b"/>
</dbReference>
<feature type="region of interest" description="G1" evidence="6">
    <location>
        <begin position="153"/>
        <end position="160"/>
    </location>
</feature>
<evidence type="ECO:0000256" key="2">
    <source>
        <dbReference type="ARBA" id="ARBA00022741"/>
    </source>
</evidence>
<keyword evidence="2 6" id="KW-0547">Nucleotide-binding</keyword>
<comment type="similarity">
    <text evidence="1 6 7">Belongs to the TRAFAC class TrmE-Era-EngA-EngB-Septin-like GTPase superfamily. Era GTPase family.</text>
</comment>
<dbReference type="PROSITE" id="PS51713">
    <property type="entry name" value="G_ERA"/>
    <property type="match status" value="1"/>
</dbReference>
<dbReference type="OrthoDB" id="8954335at2759"/>
<evidence type="ECO:0000256" key="3">
    <source>
        <dbReference type="ARBA" id="ARBA00022884"/>
    </source>
</evidence>
<evidence type="ECO:0000313" key="10">
    <source>
        <dbReference type="EMBL" id="KAA8493382.1"/>
    </source>
</evidence>
<name>A0A5J4YRF5_PORPP</name>
<reference evidence="11" key="1">
    <citation type="journal article" date="2019" name="Nat. Commun.">
        <title>Expansion of phycobilisome linker gene families in mesophilic red algae.</title>
        <authorList>
            <person name="Lee J."/>
            <person name="Kim D."/>
            <person name="Bhattacharya D."/>
            <person name="Yoon H.S."/>
        </authorList>
    </citation>
    <scope>NUCLEOTIDE SEQUENCE [LARGE SCALE GENOMIC DNA]</scope>
    <source>
        <strain evidence="11">CCMP 1328</strain>
    </source>
</reference>
<dbReference type="GO" id="GO:0019843">
    <property type="term" value="F:rRNA binding"/>
    <property type="evidence" value="ECO:0007669"/>
    <property type="project" value="TreeGrafter"/>
</dbReference>
<dbReference type="InterPro" id="IPR006073">
    <property type="entry name" value="GTP-bd"/>
</dbReference>
<dbReference type="PANTHER" id="PTHR42698:SF1">
    <property type="entry name" value="GTPASE ERA, MITOCHONDRIAL"/>
    <property type="match status" value="1"/>
</dbReference>
<feature type="domain" description="KH type-2" evidence="8">
    <location>
        <begin position="384"/>
        <end position="461"/>
    </location>
</feature>
<evidence type="ECO:0000259" key="8">
    <source>
        <dbReference type="PROSITE" id="PS50823"/>
    </source>
</evidence>
<gene>
    <name evidence="10" type="ORF">FVE85_8827</name>
</gene>
<comment type="caution">
    <text evidence="10">The sequence shown here is derived from an EMBL/GenBank/DDBJ whole genome shotgun (WGS) entry which is preliminary data.</text>
</comment>
<dbReference type="Proteomes" id="UP000324585">
    <property type="component" value="Unassembled WGS sequence"/>
</dbReference>
<dbReference type="InterPro" id="IPR005662">
    <property type="entry name" value="GTPase_Era-like"/>
</dbReference>
<evidence type="ECO:0000313" key="11">
    <source>
        <dbReference type="Proteomes" id="UP000324585"/>
    </source>
</evidence>
<dbReference type="PANTHER" id="PTHR42698">
    <property type="entry name" value="GTPASE ERA"/>
    <property type="match status" value="1"/>
</dbReference>
<evidence type="ECO:0000256" key="5">
    <source>
        <dbReference type="PROSITE-ProRule" id="PRU00118"/>
    </source>
</evidence>
<dbReference type="NCBIfam" id="TIGR00231">
    <property type="entry name" value="small_GTP"/>
    <property type="match status" value="1"/>
</dbReference>
<dbReference type="InterPro" id="IPR027417">
    <property type="entry name" value="P-loop_NTPase"/>
</dbReference>